<dbReference type="Proteomes" id="UP000319499">
    <property type="component" value="Unassembled WGS sequence"/>
</dbReference>
<evidence type="ECO:0000313" key="2">
    <source>
        <dbReference type="EMBL" id="TWP28684.1"/>
    </source>
</evidence>
<name>A0A563DFW9_9FLAO</name>
<dbReference type="AlphaFoldDB" id="A0A563DFW9"/>
<dbReference type="PANTHER" id="PTHR43546:SF3">
    <property type="entry name" value="UPF0173 METAL-DEPENDENT HYDROLASE MJ1163"/>
    <property type="match status" value="1"/>
</dbReference>
<evidence type="ECO:0000313" key="3">
    <source>
        <dbReference type="Proteomes" id="UP000319499"/>
    </source>
</evidence>
<keyword evidence="3" id="KW-1185">Reference proteome</keyword>
<proteinExistence type="predicted"/>
<organism evidence="2 3">
    <name type="scientific">Apibacter muscae</name>
    <dbReference type="NCBI Taxonomy" id="2509004"/>
    <lineage>
        <taxon>Bacteria</taxon>
        <taxon>Pseudomonadati</taxon>
        <taxon>Bacteroidota</taxon>
        <taxon>Flavobacteriia</taxon>
        <taxon>Flavobacteriales</taxon>
        <taxon>Weeksellaceae</taxon>
        <taxon>Apibacter</taxon>
    </lineage>
</organism>
<dbReference type="PANTHER" id="PTHR43546">
    <property type="entry name" value="UPF0173 METAL-DEPENDENT HYDROLASE MJ1163-RELATED"/>
    <property type="match status" value="1"/>
</dbReference>
<feature type="domain" description="Metallo-beta-lactamase" evidence="1">
    <location>
        <begin position="7"/>
        <end position="190"/>
    </location>
</feature>
<comment type="caution">
    <text evidence="2">The sequence shown here is derived from an EMBL/GenBank/DDBJ whole genome shotgun (WGS) entry which is preliminary data.</text>
</comment>
<dbReference type="Pfam" id="PF12706">
    <property type="entry name" value="Lactamase_B_2"/>
    <property type="match status" value="1"/>
</dbReference>
<protein>
    <submittedName>
        <fullName evidence="2">Metal-dependent hydrolase</fullName>
    </submittedName>
</protein>
<dbReference type="InterPro" id="IPR001279">
    <property type="entry name" value="Metallo-B-lactamas"/>
</dbReference>
<dbReference type="SUPFAM" id="SSF56281">
    <property type="entry name" value="Metallo-hydrolase/oxidoreductase"/>
    <property type="match status" value="1"/>
</dbReference>
<evidence type="ECO:0000259" key="1">
    <source>
        <dbReference type="SMART" id="SM00849"/>
    </source>
</evidence>
<dbReference type="NCBIfam" id="NF001911">
    <property type="entry name" value="PRK00685.1"/>
    <property type="match status" value="1"/>
</dbReference>
<dbReference type="RefSeq" id="WP_146262075.1">
    <property type="nucleotide sequence ID" value="NZ_SELG01000032.1"/>
</dbReference>
<dbReference type="InterPro" id="IPR050114">
    <property type="entry name" value="UPF0173_UPF0282_UlaG_hydrolase"/>
</dbReference>
<dbReference type="InterPro" id="IPR036866">
    <property type="entry name" value="RibonucZ/Hydroxyglut_hydro"/>
</dbReference>
<dbReference type="Gene3D" id="3.60.15.10">
    <property type="entry name" value="Ribonuclease Z/Hydroxyacylglutathione hydrolase-like"/>
    <property type="match status" value="1"/>
</dbReference>
<dbReference type="SMART" id="SM00849">
    <property type="entry name" value="Lactamase_B"/>
    <property type="match status" value="1"/>
</dbReference>
<reference evidence="2 3" key="1">
    <citation type="submission" date="2019-02" db="EMBL/GenBank/DDBJ databases">
        <title>Apibacter muscae sp. nov.: a novel member of the house fly microbiota.</title>
        <authorList>
            <person name="Park R."/>
        </authorList>
    </citation>
    <scope>NUCLEOTIDE SEQUENCE [LARGE SCALE GENOMIC DNA]</scope>
    <source>
        <strain evidence="2 3">AL1</strain>
    </source>
</reference>
<keyword evidence="2" id="KW-0378">Hydrolase</keyword>
<accession>A0A563DFW9</accession>
<dbReference type="EMBL" id="SELH01000017">
    <property type="protein sequence ID" value="TWP28684.1"/>
    <property type="molecule type" value="Genomic_DNA"/>
</dbReference>
<dbReference type="OrthoDB" id="9789133at2"/>
<gene>
    <name evidence="2" type="ORF">ETU09_05035</name>
</gene>
<dbReference type="GO" id="GO:0016787">
    <property type="term" value="F:hydrolase activity"/>
    <property type="evidence" value="ECO:0007669"/>
    <property type="project" value="UniProtKB-KW"/>
</dbReference>
<sequence length="235" mass="26041">MEITYYGHACFAFKTSAESFIIDPFITENELAKHIDINSIKADYIFLSHAHYDHILDAETIAKNNNATILANAEIATHYSKKGIKVLPMNIGGVKKFGFGKVKMVNAIHSSSFPDGTYGGLAAGFLMKVDEKVVYFSGDTALCTDMKLLPFVYGHIHIAILPIGNTYTMGVYDAVVASKFVQAQNVIACHYDTFPAIKINNKEKAKQLFSAEEKKLTFMEIGSTKDANDFKLNLY</sequence>